<dbReference type="InterPro" id="IPR038408">
    <property type="entry name" value="GNK2_sf"/>
</dbReference>
<dbReference type="AlphaFoldDB" id="A0AAW1XIH3"/>
<dbReference type="PANTHER" id="PTHR32099">
    <property type="entry name" value="CYSTEINE-RICH REPEAT SECRETORY PROTEIN"/>
    <property type="match status" value="1"/>
</dbReference>
<dbReference type="InterPro" id="IPR002902">
    <property type="entry name" value="GNK2"/>
</dbReference>
<dbReference type="Gene3D" id="3.30.430.20">
    <property type="entry name" value="Gnk2 domain, C-X8-C-X2-C motif"/>
    <property type="match status" value="1"/>
</dbReference>
<name>A0AAW1XIH3_RUBAR</name>
<comment type="caution">
    <text evidence="5">The sequence shown here is derived from an EMBL/GenBank/DDBJ whole genome shotgun (WGS) entry which is preliminary data.</text>
</comment>
<feature type="signal peptide" evidence="3">
    <location>
        <begin position="1"/>
        <end position="38"/>
    </location>
</feature>
<accession>A0AAW1XIH3</accession>
<dbReference type="CDD" id="cd23509">
    <property type="entry name" value="Gnk2-like"/>
    <property type="match status" value="1"/>
</dbReference>
<dbReference type="EMBL" id="JBEDUW010000003">
    <property type="protein sequence ID" value="KAK9936126.1"/>
    <property type="molecule type" value="Genomic_DNA"/>
</dbReference>
<evidence type="ECO:0000313" key="6">
    <source>
        <dbReference type="Proteomes" id="UP001457282"/>
    </source>
</evidence>
<keyword evidence="6" id="KW-1185">Reference proteome</keyword>
<protein>
    <recommendedName>
        <fullName evidence="4">Gnk2-homologous domain-containing protein</fullName>
    </recommendedName>
</protein>
<sequence>MMNVHSSSTGIQNMFHFPVLLLLCSLIITLLCDHLAYADPPYAICSINSTYTDNSTFAKNLKSVLNSFPSNASIPMLYTSFGNDTDKVFAFYMCLDYLSPKSCHDCIFVAQSDIANICPNSKEAVVWRRHVNCATPIRISLVD</sequence>
<evidence type="ECO:0000313" key="5">
    <source>
        <dbReference type="EMBL" id="KAK9936126.1"/>
    </source>
</evidence>
<reference evidence="5 6" key="1">
    <citation type="journal article" date="2023" name="G3 (Bethesda)">
        <title>A chromosome-length genome assembly and annotation of blackberry (Rubus argutus, cv. 'Hillquist').</title>
        <authorList>
            <person name="Bruna T."/>
            <person name="Aryal R."/>
            <person name="Dudchenko O."/>
            <person name="Sargent D.J."/>
            <person name="Mead D."/>
            <person name="Buti M."/>
            <person name="Cavallini A."/>
            <person name="Hytonen T."/>
            <person name="Andres J."/>
            <person name="Pham M."/>
            <person name="Weisz D."/>
            <person name="Mascagni F."/>
            <person name="Usai G."/>
            <person name="Natali L."/>
            <person name="Bassil N."/>
            <person name="Fernandez G.E."/>
            <person name="Lomsadze A."/>
            <person name="Armour M."/>
            <person name="Olukolu B."/>
            <person name="Poorten T."/>
            <person name="Britton C."/>
            <person name="Davik J."/>
            <person name="Ashrafi H."/>
            <person name="Aiden E.L."/>
            <person name="Borodovsky M."/>
            <person name="Worthington M."/>
        </authorList>
    </citation>
    <scope>NUCLEOTIDE SEQUENCE [LARGE SCALE GENOMIC DNA]</scope>
    <source>
        <strain evidence="5">PI 553951</strain>
    </source>
</reference>
<evidence type="ECO:0000256" key="2">
    <source>
        <dbReference type="ARBA" id="ARBA00022737"/>
    </source>
</evidence>
<feature type="domain" description="Gnk2-homologous" evidence="4">
    <location>
        <begin position="39"/>
        <end position="142"/>
    </location>
</feature>
<keyword evidence="2" id="KW-0677">Repeat</keyword>
<keyword evidence="1 3" id="KW-0732">Signal</keyword>
<dbReference type="PANTHER" id="PTHR32099:SF105">
    <property type="entry name" value="CYSTEINE-RICH REPEAT SECRETORY PROTEIN 1"/>
    <property type="match status" value="1"/>
</dbReference>
<dbReference type="PROSITE" id="PS51473">
    <property type="entry name" value="GNK2"/>
    <property type="match status" value="1"/>
</dbReference>
<evidence type="ECO:0000259" key="4">
    <source>
        <dbReference type="PROSITE" id="PS51473"/>
    </source>
</evidence>
<dbReference type="Proteomes" id="UP001457282">
    <property type="component" value="Unassembled WGS sequence"/>
</dbReference>
<evidence type="ECO:0000256" key="3">
    <source>
        <dbReference type="SAM" id="SignalP"/>
    </source>
</evidence>
<evidence type="ECO:0000256" key="1">
    <source>
        <dbReference type="ARBA" id="ARBA00022729"/>
    </source>
</evidence>
<gene>
    <name evidence="5" type="ORF">M0R45_012987</name>
</gene>
<feature type="chain" id="PRO_5043889789" description="Gnk2-homologous domain-containing protein" evidence="3">
    <location>
        <begin position="39"/>
        <end position="143"/>
    </location>
</feature>
<proteinExistence type="predicted"/>
<organism evidence="5 6">
    <name type="scientific">Rubus argutus</name>
    <name type="common">Southern blackberry</name>
    <dbReference type="NCBI Taxonomy" id="59490"/>
    <lineage>
        <taxon>Eukaryota</taxon>
        <taxon>Viridiplantae</taxon>
        <taxon>Streptophyta</taxon>
        <taxon>Embryophyta</taxon>
        <taxon>Tracheophyta</taxon>
        <taxon>Spermatophyta</taxon>
        <taxon>Magnoliopsida</taxon>
        <taxon>eudicotyledons</taxon>
        <taxon>Gunneridae</taxon>
        <taxon>Pentapetalae</taxon>
        <taxon>rosids</taxon>
        <taxon>fabids</taxon>
        <taxon>Rosales</taxon>
        <taxon>Rosaceae</taxon>
        <taxon>Rosoideae</taxon>
        <taxon>Rosoideae incertae sedis</taxon>
        <taxon>Rubus</taxon>
    </lineage>
</organism>
<dbReference type="Pfam" id="PF01657">
    <property type="entry name" value="Stress-antifung"/>
    <property type="match status" value="1"/>
</dbReference>